<organism evidence="8 9">
    <name type="scientific">Termititenax aidoneus</name>
    <dbReference type="NCBI Taxonomy" id="2218524"/>
    <lineage>
        <taxon>Bacteria</taxon>
        <taxon>Bacillati</taxon>
        <taxon>Candidatus Margulisiibacteriota</taxon>
        <taxon>Candidatus Termititenacia</taxon>
        <taxon>Candidatus Termititenacales</taxon>
        <taxon>Candidatus Termititenacaceae</taxon>
        <taxon>Candidatus Termititenax</taxon>
    </lineage>
</organism>
<dbReference type="SUPFAM" id="SSF46992">
    <property type="entry name" value="Ribosomal protein S20"/>
    <property type="match status" value="1"/>
</dbReference>
<keyword evidence="4 7" id="KW-0689">Ribosomal protein</keyword>
<accession>A0A388T8K7</accession>
<dbReference type="GO" id="GO:0015935">
    <property type="term" value="C:small ribosomal subunit"/>
    <property type="evidence" value="ECO:0007669"/>
    <property type="project" value="TreeGrafter"/>
</dbReference>
<dbReference type="PANTHER" id="PTHR33398">
    <property type="entry name" value="30S RIBOSOMAL PROTEIN S20"/>
    <property type="match status" value="1"/>
</dbReference>
<dbReference type="InterPro" id="IPR002583">
    <property type="entry name" value="Ribosomal_bS20"/>
</dbReference>
<dbReference type="InterPro" id="IPR036510">
    <property type="entry name" value="Ribosomal_bS20_sf"/>
</dbReference>
<evidence type="ECO:0000256" key="1">
    <source>
        <dbReference type="ARBA" id="ARBA00007634"/>
    </source>
</evidence>
<evidence type="ECO:0000256" key="7">
    <source>
        <dbReference type="HAMAP-Rule" id="MF_00500"/>
    </source>
</evidence>
<dbReference type="AlphaFoldDB" id="A0A388T8K7"/>
<reference evidence="8 9" key="1">
    <citation type="journal article" date="2019" name="ISME J.">
        <title>Genome analyses of uncultured TG2/ZB3 bacteria in 'Margulisbacteria' specifically attached to ectosymbiotic spirochetes of protists in the termite gut.</title>
        <authorList>
            <person name="Utami Y.D."/>
            <person name="Kuwahara H."/>
            <person name="Igai K."/>
            <person name="Murakami T."/>
            <person name="Sugaya K."/>
            <person name="Morikawa T."/>
            <person name="Nagura Y."/>
            <person name="Yuki M."/>
            <person name="Deevong P."/>
            <person name="Inoue T."/>
            <person name="Kihara K."/>
            <person name="Lo N."/>
            <person name="Yamada A."/>
            <person name="Ohkuma M."/>
            <person name="Hongoh Y."/>
        </authorList>
    </citation>
    <scope>NUCLEOTIDE SEQUENCE [LARGE SCALE GENOMIC DNA]</scope>
    <source>
        <strain evidence="8">NkOx7-01</strain>
    </source>
</reference>
<name>A0A388T8K7_TERA1</name>
<evidence type="ECO:0000313" key="8">
    <source>
        <dbReference type="EMBL" id="GBR72951.1"/>
    </source>
</evidence>
<evidence type="ECO:0000256" key="2">
    <source>
        <dbReference type="ARBA" id="ARBA00022730"/>
    </source>
</evidence>
<dbReference type="PANTHER" id="PTHR33398:SF1">
    <property type="entry name" value="SMALL RIBOSOMAL SUBUNIT PROTEIN BS20C"/>
    <property type="match status" value="1"/>
</dbReference>
<keyword evidence="5 7" id="KW-0687">Ribonucleoprotein</keyword>
<protein>
    <recommendedName>
        <fullName evidence="6 7">Small ribosomal subunit protein bS20</fullName>
    </recommendedName>
</protein>
<gene>
    <name evidence="7 8" type="primary">rpsT</name>
    <name evidence="8" type="ORF">NO1_0407</name>
</gene>
<dbReference type="Proteomes" id="UP000269352">
    <property type="component" value="Unassembled WGS sequence"/>
</dbReference>
<evidence type="ECO:0000256" key="5">
    <source>
        <dbReference type="ARBA" id="ARBA00023274"/>
    </source>
</evidence>
<evidence type="ECO:0000256" key="6">
    <source>
        <dbReference type="ARBA" id="ARBA00035136"/>
    </source>
</evidence>
<comment type="caution">
    <text evidence="8">The sequence shown here is derived from an EMBL/GenBank/DDBJ whole genome shotgun (WGS) entry which is preliminary data.</text>
</comment>
<keyword evidence="3 7" id="KW-0694">RNA-binding</keyword>
<keyword evidence="2 7" id="KW-0699">rRNA-binding</keyword>
<dbReference type="GO" id="GO:0005829">
    <property type="term" value="C:cytosol"/>
    <property type="evidence" value="ECO:0007669"/>
    <property type="project" value="TreeGrafter"/>
</dbReference>
<sequence>MANIKSAKKRIKITERNNLRNKAARSEVKTLRKQTEDALLKGSEGKDTLLKKFLARIDSAASKGVFHRNKAARLKSNIISKARKSAKK</sequence>
<dbReference type="GO" id="GO:0003735">
    <property type="term" value="F:structural constituent of ribosome"/>
    <property type="evidence" value="ECO:0007669"/>
    <property type="project" value="InterPro"/>
</dbReference>
<evidence type="ECO:0000313" key="9">
    <source>
        <dbReference type="Proteomes" id="UP000269352"/>
    </source>
</evidence>
<dbReference type="GO" id="GO:0006412">
    <property type="term" value="P:translation"/>
    <property type="evidence" value="ECO:0007669"/>
    <property type="project" value="UniProtKB-UniRule"/>
</dbReference>
<keyword evidence="9" id="KW-1185">Reference proteome</keyword>
<comment type="function">
    <text evidence="7">Binds directly to 16S ribosomal RNA.</text>
</comment>
<proteinExistence type="inferred from homology"/>
<dbReference type="GO" id="GO:0070181">
    <property type="term" value="F:small ribosomal subunit rRNA binding"/>
    <property type="evidence" value="ECO:0007669"/>
    <property type="project" value="TreeGrafter"/>
</dbReference>
<evidence type="ECO:0000256" key="4">
    <source>
        <dbReference type="ARBA" id="ARBA00022980"/>
    </source>
</evidence>
<evidence type="ECO:0000256" key="3">
    <source>
        <dbReference type="ARBA" id="ARBA00022884"/>
    </source>
</evidence>
<dbReference type="EMBL" id="BGZN01000004">
    <property type="protein sequence ID" value="GBR72951.1"/>
    <property type="molecule type" value="Genomic_DNA"/>
</dbReference>
<dbReference type="Pfam" id="PF01649">
    <property type="entry name" value="Ribosomal_S20p"/>
    <property type="match status" value="1"/>
</dbReference>
<comment type="similarity">
    <text evidence="1 7">Belongs to the bacterial ribosomal protein bS20 family.</text>
</comment>
<dbReference type="NCBIfam" id="TIGR00029">
    <property type="entry name" value="S20"/>
    <property type="match status" value="1"/>
</dbReference>
<dbReference type="Gene3D" id="1.20.58.110">
    <property type="entry name" value="Ribosomal protein S20"/>
    <property type="match status" value="1"/>
</dbReference>
<dbReference type="HAMAP" id="MF_00500">
    <property type="entry name" value="Ribosomal_bS20"/>
    <property type="match status" value="1"/>
</dbReference>